<feature type="transmembrane region" description="Helical" evidence="8">
    <location>
        <begin position="137"/>
        <end position="158"/>
    </location>
</feature>
<dbReference type="InterPro" id="IPR039545">
    <property type="entry name" value="PGAP2"/>
</dbReference>
<comment type="similarity">
    <text evidence="2">Belongs to the PGAP2 family.</text>
</comment>
<keyword evidence="3" id="KW-0337">GPI-anchor biosynthesis</keyword>
<evidence type="ECO:0000256" key="4">
    <source>
        <dbReference type="ARBA" id="ARBA00022692"/>
    </source>
</evidence>
<dbReference type="EMBL" id="LK028576">
    <property type="protein sequence ID" value="CDS16418.1"/>
    <property type="molecule type" value="Genomic_DNA"/>
</dbReference>
<proteinExistence type="inferred from homology"/>
<evidence type="ECO:0000313" key="12">
    <source>
        <dbReference type="WBParaSite" id="EgrG_000884300"/>
    </source>
</evidence>
<reference evidence="10 11" key="1">
    <citation type="journal article" date="2013" name="Nature">
        <title>The genomes of four tapeworm species reveal adaptations to parasitism.</title>
        <authorList>
            <person name="Tsai I.J."/>
            <person name="Zarowiecki M."/>
            <person name="Holroyd N."/>
            <person name="Garciarrubio A."/>
            <person name="Sanchez-Flores A."/>
            <person name="Brooks K.L."/>
            <person name="Tracey A."/>
            <person name="Bobes R.J."/>
            <person name="Fragoso G."/>
            <person name="Sciutto E."/>
            <person name="Aslett M."/>
            <person name="Beasley H."/>
            <person name="Bennett H.M."/>
            <person name="Cai J."/>
            <person name="Camicia F."/>
            <person name="Clark R."/>
            <person name="Cucher M."/>
            <person name="De Silva N."/>
            <person name="Day T.A."/>
            <person name="Deplazes P."/>
            <person name="Estrada K."/>
            <person name="Fernandez C."/>
            <person name="Holland P.W."/>
            <person name="Hou J."/>
            <person name="Hu S."/>
            <person name="Huckvale T."/>
            <person name="Hung S.S."/>
            <person name="Kamenetzky L."/>
            <person name="Keane J.A."/>
            <person name="Kiss F."/>
            <person name="Koziol U."/>
            <person name="Lambert O."/>
            <person name="Liu K."/>
            <person name="Luo X."/>
            <person name="Luo Y."/>
            <person name="Macchiaroli N."/>
            <person name="Nichol S."/>
            <person name="Paps J."/>
            <person name="Parkinson J."/>
            <person name="Pouchkina-Stantcheva N."/>
            <person name="Riddiford N."/>
            <person name="Rosenzvit M."/>
            <person name="Salinas G."/>
            <person name="Wasmuth J.D."/>
            <person name="Zamanian M."/>
            <person name="Zheng Y."/>
            <person name="Cai X."/>
            <person name="Soberon X."/>
            <person name="Olson P.D."/>
            <person name="Laclette J.P."/>
            <person name="Brehm K."/>
            <person name="Berriman M."/>
            <person name="Garciarrubio A."/>
            <person name="Bobes R.J."/>
            <person name="Fragoso G."/>
            <person name="Sanchez-Flores A."/>
            <person name="Estrada K."/>
            <person name="Cevallos M.A."/>
            <person name="Morett E."/>
            <person name="Gonzalez V."/>
            <person name="Portillo T."/>
            <person name="Ochoa-Leyva A."/>
            <person name="Jose M.V."/>
            <person name="Sciutto E."/>
            <person name="Landa A."/>
            <person name="Jimenez L."/>
            <person name="Valdes V."/>
            <person name="Carrero J.C."/>
            <person name="Larralde C."/>
            <person name="Morales-Montor J."/>
            <person name="Limon-Lason J."/>
            <person name="Soberon X."/>
            <person name="Laclette J.P."/>
        </authorList>
    </citation>
    <scope>NUCLEOTIDE SEQUENCE [LARGE SCALE GENOMIC DNA]</scope>
</reference>
<keyword evidence="7 8" id="KW-0472">Membrane</keyword>
<protein>
    <submittedName>
        <fullName evidence="10 12">Post GPI attachment to protein factor 2</fullName>
    </submittedName>
</protein>
<gene>
    <name evidence="10" type="ORF">EgrG_000884300</name>
</gene>
<evidence type="ECO:0000256" key="2">
    <source>
        <dbReference type="ARBA" id="ARBA00007414"/>
    </source>
</evidence>
<feature type="transmembrane region" description="Helical" evidence="8">
    <location>
        <begin position="107"/>
        <end position="125"/>
    </location>
</feature>
<dbReference type="GO" id="GO:0005789">
    <property type="term" value="C:endoplasmic reticulum membrane"/>
    <property type="evidence" value="ECO:0007669"/>
    <property type="project" value="TreeGrafter"/>
</dbReference>
<evidence type="ECO:0000256" key="1">
    <source>
        <dbReference type="ARBA" id="ARBA00004653"/>
    </source>
</evidence>
<evidence type="ECO:0000256" key="5">
    <source>
        <dbReference type="ARBA" id="ARBA00022989"/>
    </source>
</evidence>
<dbReference type="WBParaSite" id="EgrG_000884300">
    <property type="protein sequence ID" value="EgrG_000884300"/>
    <property type="gene ID" value="EgrG_000884300"/>
</dbReference>
<keyword evidence="6" id="KW-0333">Golgi apparatus</keyword>
<dbReference type="PANTHER" id="PTHR12892:SF11">
    <property type="entry name" value="POST-GPI ATTACHMENT TO PROTEINS FACTOR 2"/>
    <property type="match status" value="1"/>
</dbReference>
<dbReference type="GO" id="GO:0000139">
    <property type="term" value="C:Golgi membrane"/>
    <property type="evidence" value="ECO:0007669"/>
    <property type="project" value="UniProtKB-SubCell"/>
</dbReference>
<dbReference type="PANTHER" id="PTHR12892">
    <property type="entry name" value="FGF RECEPTOR ACTIVATING PROTEIN 1"/>
    <property type="match status" value="1"/>
</dbReference>
<evidence type="ECO:0000313" key="11">
    <source>
        <dbReference type="Proteomes" id="UP000492820"/>
    </source>
</evidence>
<reference evidence="10" key="2">
    <citation type="submission" date="2014-06" db="EMBL/GenBank/DDBJ databases">
        <authorList>
            <person name="Aslett M."/>
        </authorList>
    </citation>
    <scope>NUCLEOTIDE SEQUENCE</scope>
</reference>
<dbReference type="GO" id="GO:0006506">
    <property type="term" value="P:GPI anchor biosynthetic process"/>
    <property type="evidence" value="ECO:0007669"/>
    <property type="project" value="UniProtKB-KW"/>
</dbReference>
<comment type="subcellular location">
    <subcellularLocation>
        <location evidence="1">Golgi apparatus membrane</location>
        <topology evidence="1">Multi-pass membrane protein</topology>
    </subcellularLocation>
</comment>
<evidence type="ECO:0000313" key="10">
    <source>
        <dbReference type="EMBL" id="CDS16418.1"/>
    </source>
</evidence>
<feature type="domain" description="CWH43-like N-terminal" evidence="9">
    <location>
        <begin position="11"/>
        <end position="234"/>
    </location>
</feature>
<dbReference type="InterPro" id="IPR019402">
    <property type="entry name" value="CWH43_N"/>
</dbReference>
<keyword evidence="5 8" id="KW-1133">Transmembrane helix</keyword>
<dbReference type="AlphaFoldDB" id="A0A068WFI6"/>
<feature type="transmembrane region" description="Helical" evidence="8">
    <location>
        <begin position="178"/>
        <end position="196"/>
    </location>
</feature>
<feature type="transmembrane region" description="Helical" evidence="8">
    <location>
        <begin position="12"/>
        <end position="37"/>
    </location>
</feature>
<keyword evidence="4 8" id="KW-0812">Transmembrane</keyword>
<accession>A0A068WFI6</accession>
<sequence length="242" mass="27822">MEGRLGSLNFRDIAVTTLYLPFCCMIGCLSYAMFFYFDEVTESKCGVHNFVPSISGAVCMRPLLHLWRFCIVAHAVPRVFVTHLYYRAHMALADKVTLWKSYTSLVSLVYLFDLTDILSLCGLTIVSTVDNFNVHEFFFIIFGLSSLLYMTLKFYLHFCLNCQRILPRTFKKSLEDKAIFLTLMLFCGVFAAKYYYEHHILCRPNAFSWFSIAEFGIAFANMGFHGTAAKDFYNLKIVASLT</sequence>
<evidence type="ECO:0000256" key="6">
    <source>
        <dbReference type="ARBA" id="ARBA00023034"/>
    </source>
</evidence>
<name>A0A068WFI6_ECHGR</name>
<evidence type="ECO:0000256" key="3">
    <source>
        <dbReference type="ARBA" id="ARBA00022502"/>
    </source>
</evidence>
<dbReference type="OrthoDB" id="68581at2759"/>
<reference evidence="12" key="3">
    <citation type="submission" date="2020-10" db="UniProtKB">
        <authorList>
            <consortium name="WormBaseParasite"/>
        </authorList>
    </citation>
    <scope>IDENTIFICATION</scope>
</reference>
<organism evidence="10">
    <name type="scientific">Echinococcus granulosus</name>
    <name type="common">Hydatid tapeworm</name>
    <dbReference type="NCBI Taxonomy" id="6210"/>
    <lineage>
        <taxon>Eukaryota</taxon>
        <taxon>Metazoa</taxon>
        <taxon>Spiralia</taxon>
        <taxon>Lophotrochozoa</taxon>
        <taxon>Platyhelminthes</taxon>
        <taxon>Cestoda</taxon>
        <taxon>Eucestoda</taxon>
        <taxon>Cyclophyllidea</taxon>
        <taxon>Taeniidae</taxon>
        <taxon>Echinococcus</taxon>
        <taxon>Echinococcus granulosus group</taxon>
    </lineage>
</organism>
<dbReference type="Pfam" id="PF10277">
    <property type="entry name" value="Frag1"/>
    <property type="match status" value="1"/>
</dbReference>
<dbReference type="Proteomes" id="UP000492820">
    <property type="component" value="Unassembled WGS sequence"/>
</dbReference>
<evidence type="ECO:0000256" key="8">
    <source>
        <dbReference type="SAM" id="Phobius"/>
    </source>
</evidence>
<evidence type="ECO:0000259" key="9">
    <source>
        <dbReference type="Pfam" id="PF10277"/>
    </source>
</evidence>
<evidence type="ECO:0000256" key="7">
    <source>
        <dbReference type="ARBA" id="ARBA00023136"/>
    </source>
</evidence>